<protein>
    <submittedName>
        <fullName evidence="4">Protein CBR-MDT-9</fullName>
    </submittedName>
</protein>
<dbReference type="InterPro" id="IPR011057">
    <property type="entry name" value="Mss4-like_sf"/>
</dbReference>
<dbReference type="OMA" id="EIINSWW"/>
<evidence type="ECO:0000256" key="2">
    <source>
        <dbReference type="ARBA" id="ARBA00022658"/>
    </source>
</evidence>
<dbReference type="InterPro" id="IPR007515">
    <property type="entry name" value="Mss4"/>
</dbReference>
<keyword evidence="2" id="KW-0344">Guanine-nucleotide releasing factor</keyword>
<proteinExistence type="predicted"/>
<sequence length="213" mass="23853">MSSTSKEANKPSAESYLNKLYADLYHLVNSVEKGSGSELTVRLRNVESDIANFKEAIKTLPDISVGEGKQRGQISALYKQIEKKDELLESLAAFSLDARTNEDTLICKECKTVVILKNMTTEFLNEERDLPLPRQKKGIDHTQTEPVRGYFGVKDIFAFENVGFTRSSEGKRYLVCGECEQGPVGFVDTLTEMNYVTPERLAVQQTTNSPVEN</sequence>
<dbReference type="GO" id="GO:0016020">
    <property type="term" value="C:membrane"/>
    <property type="evidence" value="ECO:0000318"/>
    <property type="project" value="GO_Central"/>
</dbReference>
<dbReference type="HOGENOM" id="CLU_1322223_0_0_1"/>
<dbReference type="Pfam" id="PF04421">
    <property type="entry name" value="Mss4"/>
    <property type="match status" value="1"/>
</dbReference>
<evidence type="ECO:0000313" key="6">
    <source>
        <dbReference type="WormBase" id="CBG01777"/>
    </source>
</evidence>
<dbReference type="FunFam" id="2.170.150.10:FF:000005">
    <property type="entry name" value="Guanine nucleotide exchange factor MSS4"/>
    <property type="match status" value="1"/>
</dbReference>
<keyword evidence="3" id="KW-0653">Protein transport</keyword>
<dbReference type="PANTHER" id="PTHR13276">
    <property type="entry name" value="GUANINE NUCLEOTIDE EXCHANGE FACTOR MSS4"/>
    <property type="match status" value="1"/>
</dbReference>
<evidence type="ECO:0000256" key="1">
    <source>
        <dbReference type="ARBA" id="ARBA00022448"/>
    </source>
</evidence>
<evidence type="ECO:0000256" key="3">
    <source>
        <dbReference type="ARBA" id="ARBA00022927"/>
    </source>
</evidence>
<dbReference type="Proteomes" id="UP000008549">
    <property type="component" value="Unassembled WGS sequence"/>
</dbReference>
<dbReference type="SUPFAM" id="SSF51316">
    <property type="entry name" value="Mss4-like"/>
    <property type="match status" value="1"/>
</dbReference>
<reference evidence="4 5" key="1">
    <citation type="journal article" date="2003" name="PLoS Biol.">
        <title>The genome sequence of Caenorhabditis briggsae: a platform for comparative genomics.</title>
        <authorList>
            <person name="Stein L.D."/>
            <person name="Bao Z."/>
            <person name="Blasiar D."/>
            <person name="Blumenthal T."/>
            <person name="Brent M.R."/>
            <person name="Chen N."/>
            <person name="Chinwalla A."/>
            <person name="Clarke L."/>
            <person name="Clee C."/>
            <person name="Coghlan A."/>
            <person name="Coulson A."/>
            <person name="D'Eustachio P."/>
            <person name="Fitch D.H."/>
            <person name="Fulton L.A."/>
            <person name="Fulton R.E."/>
            <person name="Griffiths-Jones S."/>
            <person name="Harris T.W."/>
            <person name="Hillier L.W."/>
            <person name="Kamath R."/>
            <person name="Kuwabara P.E."/>
            <person name="Mardis E.R."/>
            <person name="Marra M.A."/>
            <person name="Miner T.L."/>
            <person name="Minx P."/>
            <person name="Mullikin J.C."/>
            <person name="Plumb R.W."/>
            <person name="Rogers J."/>
            <person name="Schein J.E."/>
            <person name="Sohrmann M."/>
            <person name="Spieth J."/>
            <person name="Stajich J.E."/>
            <person name="Wei C."/>
            <person name="Willey D."/>
            <person name="Wilson R.K."/>
            <person name="Durbin R."/>
            <person name="Waterston R.H."/>
        </authorList>
    </citation>
    <scope>NUCLEOTIDE SEQUENCE [LARGE SCALE GENOMIC DNA]</scope>
    <source>
        <strain evidence="4 5">AF16</strain>
    </source>
</reference>
<dbReference type="InParanoid" id="A8WQV1"/>
<accession>A8WQV1</accession>
<dbReference type="GO" id="GO:0007264">
    <property type="term" value="P:small GTPase-mediated signal transduction"/>
    <property type="evidence" value="ECO:0007669"/>
    <property type="project" value="InterPro"/>
</dbReference>
<dbReference type="PROSITE" id="PS51796">
    <property type="entry name" value="MSS4"/>
    <property type="match status" value="1"/>
</dbReference>
<keyword evidence="5" id="KW-1185">Reference proteome</keyword>
<evidence type="ECO:0000313" key="5">
    <source>
        <dbReference type="Proteomes" id="UP000008549"/>
    </source>
</evidence>
<dbReference type="eggNOG" id="KOG4113">
    <property type="taxonomic scope" value="Eukaryota"/>
</dbReference>
<dbReference type="GO" id="GO:0005829">
    <property type="term" value="C:cytosol"/>
    <property type="evidence" value="ECO:0000318"/>
    <property type="project" value="GO_Central"/>
</dbReference>
<reference evidence="4 5" key="2">
    <citation type="journal article" date="2011" name="PLoS Genet.">
        <title>Caenorhabditis briggsae recombinant inbred line genotypes reveal inter-strain incompatibility and the evolution of recombination.</title>
        <authorList>
            <person name="Ross J.A."/>
            <person name="Koboldt D.C."/>
            <person name="Staisch J.E."/>
            <person name="Chamberlin H.M."/>
            <person name="Gupta B.P."/>
            <person name="Miller R.D."/>
            <person name="Baird S.E."/>
            <person name="Haag E.S."/>
        </authorList>
    </citation>
    <scope>NUCLEOTIDE SEQUENCE [LARGE SCALE GENOMIC DNA]</scope>
    <source>
        <strain evidence="4 5">AF16</strain>
    </source>
</reference>
<dbReference type="WormBase" id="CBG01777">
    <property type="protein sequence ID" value="CBP14252"/>
    <property type="gene ID" value="WBGene00024964"/>
    <property type="gene designation" value="Cbr-mdt-9"/>
</dbReference>
<gene>
    <name evidence="6" type="primary">mdt-9</name>
    <name evidence="4" type="synonym">Cbr-mdt-9</name>
    <name evidence="6" type="ORF">CBG01777</name>
    <name evidence="4" type="ORF">CBG_01777</name>
</gene>
<dbReference type="InterPro" id="IPR011323">
    <property type="entry name" value="Mss4/transl-control_tumour"/>
</dbReference>
<keyword evidence="1" id="KW-0813">Transport</keyword>
<dbReference type="GO" id="GO:0015031">
    <property type="term" value="P:protein transport"/>
    <property type="evidence" value="ECO:0007669"/>
    <property type="project" value="UniProtKB-KW"/>
</dbReference>
<dbReference type="STRING" id="6238.A8WQV1"/>
<dbReference type="GO" id="GO:0006892">
    <property type="term" value="P:post-Golgi vesicle-mediated transport"/>
    <property type="evidence" value="ECO:0000318"/>
    <property type="project" value="GO_Central"/>
</dbReference>
<dbReference type="GO" id="GO:0005085">
    <property type="term" value="F:guanyl-nucleotide exchange factor activity"/>
    <property type="evidence" value="ECO:0000318"/>
    <property type="project" value="GO_Central"/>
</dbReference>
<dbReference type="GO" id="GO:0008270">
    <property type="term" value="F:zinc ion binding"/>
    <property type="evidence" value="ECO:0000318"/>
    <property type="project" value="GO_Central"/>
</dbReference>
<dbReference type="PANTHER" id="PTHR13276:SF0">
    <property type="entry name" value="GUANINE NUCLEOTIDE EXCHANGE FACTOR MSS4"/>
    <property type="match status" value="1"/>
</dbReference>
<name>A8WQV1_CAEBR</name>
<evidence type="ECO:0000313" key="4">
    <source>
        <dbReference type="EMBL" id="CAP22859.2"/>
    </source>
</evidence>
<dbReference type="AlphaFoldDB" id="A8WQV1"/>
<dbReference type="Gene3D" id="2.170.150.10">
    <property type="entry name" value="Metal Binding Protein, Guanine Nucleotide Exchange Factor, Chain A"/>
    <property type="match status" value="1"/>
</dbReference>
<organism evidence="4 5">
    <name type="scientific">Caenorhabditis briggsae</name>
    <dbReference type="NCBI Taxonomy" id="6238"/>
    <lineage>
        <taxon>Eukaryota</taxon>
        <taxon>Metazoa</taxon>
        <taxon>Ecdysozoa</taxon>
        <taxon>Nematoda</taxon>
        <taxon>Chromadorea</taxon>
        <taxon>Rhabditida</taxon>
        <taxon>Rhabditina</taxon>
        <taxon>Rhabditomorpha</taxon>
        <taxon>Rhabditoidea</taxon>
        <taxon>Rhabditidae</taxon>
        <taxon>Peloderinae</taxon>
        <taxon>Caenorhabditis</taxon>
    </lineage>
</organism>
<dbReference type="EMBL" id="HE601298">
    <property type="protein sequence ID" value="CAP22859.2"/>
    <property type="molecule type" value="Genomic_DNA"/>
</dbReference>